<dbReference type="Proteomes" id="UP000603352">
    <property type="component" value="Unassembled WGS sequence"/>
</dbReference>
<proteinExistence type="predicted"/>
<dbReference type="RefSeq" id="WP_188581884.1">
    <property type="nucleotide sequence ID" value="NZ_BMDZ01000075.1"/>
</dbReference>
<dbReference type="Pfam" id="PF00884">
    <property type="entry name" value="Sulfatase"/>
    <property type="match status" value="1"/>
</dbReference>
<evidence type="ECO:0000256" key="1">
    <source>
        <dbReference type="ARBA" id="ARBA00022723"/>
    </source>
</evidence>
<keyword evidence="1" id="KW-0479">Metal-binding</keyword>
<evidence type="ECO:0000313" key="6">
    <source>
        <dbReference type="Proteomes" id="UP000603352"/>
    </source>
</evidence>
<protein>
    <submittedName>
        <fullName evidence="5">Sulfatase</fullName>
    </submittedName>
</protein>
<dbReference type="Gene3D" id="3.40.720.10">
    <property type="entry name" value="Alkaline Phosphatase, subunit A"/>
    <property type="match status" value="1"/>
</dbReference>
<keyword evidence="2" id="KW-0378">Hydrolase</keyword>
<accession>A0ABQ1J3M7</accession>
<organism evidence="5 6">
    <name type="scientific">Tistrella bauzanensis</name>
    <dbReference type="NCBI Taxonomy" id="657419"/>
    <lineage>
        <taxon>Bacteria</taxon>
        <taxon>Pseudomonadati</taxon>
        <taxon>Pseudomonadota</taxon>
        <taxon>Alphaproteobacteria</taxon>
        <taxon>Geminicoccales</taxon>
        <taxon>Geminicoccaceae</taxon>
        <taxon>Tistrella</taxon>
    </lineage>
</organism>
<dbReference type="PANTHER" id="PTHR45953">
    <property type="entry name" value="IDURONATE 2-SULFATASE"/>
    <property type="match status" value="1"/>
</dbReference>
<feature type="compositionally biased region" description="Low complexity" evidence="3">
    <location>
        <begin position="152"/>
        <end position="169"/>
    </location>
</feature>
<evidence type="ECO:0000256" key="3">
    <source>
        <dbReference type="SAM" id="MobiDB-lite"/>
    </source>
</evidence>
<dbReference type="EMBL" id="BMDZ01000075">
    <property type="protein sequence ID" value="GGB57965.1"/>
    <property type="molecule type" value="Genomic_DNA"/>
</dbReference>
<comment type="caution">
    <text evidence="5">The sequence shown here is derived from an EMBL/GenBank/DDBJ whole genome shotgun (WGS) entry which is preliminary data.</text>
</comment>
<evidence type="ECO:0000256" key="2">
    <source>
        <dbReference type="ARBA" id="ARBA00022801"/>
    </source>
</evidence>
<name>A0ABQ1J3M7_9PROT</name>
<feature type="region of interest" description="Disordered" evidence="3">
    <location>
        <begin position="149"/>
        <end position="169"/>
    </location>
</feature>
<dbReference type="InterPro" id="IPR017850">
    <property type="entry name" value="Alkaline_phosphatase_core_sf"/>
</dbReference>
<dbReference type="SUPFAM" id="SSF53649">
    <property type="entry name" value="Alkaline phosphatase-like"/>
    <property type="match status" value="1"/>
</dbReference>
<keyword evidence="6" id="KW-1185">Reference proteome</keyword>
<dbReference type="PANTHER" id="PTHR45953:SF1">
    <property type="entry name" value="IDURONATE 2-SULFATASE"/>
    <property type="match status" value="1"/>
</dbReference>
<reference evidence="6" key="1">
    <citation type="journal article" date="2019" name="Int. J. Syst. Evol. Microbiol.">
        <title>The Global Catalogue of Microorganisms (GCM) 10K type strain sequencing project: providing services to taxonomists for standard genome sequencing and annotation.</title>
        <authorList>
            <consortium name="The Broad Institute Genomics Platform"/>
            <consortium name="The Broad Institute Genome Sequencing Center for Infectious Disease"/>
            <person name="Wu L."/>
            <person name="Ma J."/>
        </authorList>
    </citation>
    <scope>NUCLEOTIDE SEQUENCE [LARGE SCALE GENOMIC DNA]</scope>
    <source>
        <strain evidence="6">CGMCC 1.10188</strain>
    </source>
</reference>
<feature type="domain" description="Sulfatase N-terminal" evidence="4">
    <location>
        <begin position="8"/>
        <end position="394"/>
    </location>
</feature>
<evidence type="ECO:0000259" key="4">
    <source>
        <dbReference type="Pfam" id="PF00884"/>
    </source>
</evidence>
<sequence length="524" mass="56831">MSPNRPARNVLLIVVDQWRWDLSPGLGLPHVATPALDALAARGTVFTRHFAQSVPCGPARATMATGQYPFTHRVFSNPVPLSAHHRQLQHHLRDAGVTPWMIGYTTSVPDPRGRNPADPAFTGPSVAEGWRVVREMAEDKSNYMAWARNRQADPGPAPDAAGSSADPAAGGADDYDLAFANHLRAGAPVEASPQIDGLHDSRWLADAAVDVISQQQQTPWLLHLGLFRPHPPLAALARHLARIPGAPPLARVDALAEDAIHPLAALLRAVVPASIAHPGLDGRAADLPPETVAALRHAYLALLAEVDDEIARVLAALRHHGRDRDTLVIFMSDHGEQWGEHGLFGKRALHQASFRVPMIIADPRASADPTRGGRVTHITEHVDLLPTVLDWFGIAPPPQCDGRSLLPLLAGDAPDDWRTAAVYEHDFRDKIPAFPAPGLARDPHGAHFCAIQDEAFAYLHFPDADPVLFDLATDPDQTRNLAADPAYAPVVATMMRRLLDHRMRHADRTLTEARATPAGLGGRW</sequence>
<dbReference type="InterPro" id="IPR000917">
    <property type="entry name" value="Sulfatase_N"/>
</dbReference>
<evidence type="ECO:0000313" key="5">
    <source>
        <dbReference type="EMBL" id="GGB57965.1"/>
    </source>
</evidence>
<gene>
    <name evidence="5" type="ORF">GCM10011505_43570</name>
</gene>